<dbReference type="CDD" id="cd04301">
    <property type="entry name" value="NAT_SF"/>
    <property type="match status" value="1"/>
</dbReference>
<dbReference type="Pfam" id="PF00583">
    <property type="entry name" value="Acetyltransf_1"/>
    <property type="match status" value="1"/>
</dbReference>
<dbReference type="InterPro" id="IPR000182">
    <property type="entry name" value="GNAT_dom"/>
</dbReference>
<comment type="caution">
    <text evidence="3">The sequence shown here is derived from an EMBL/GenBank/DDBJ whole genome shotgun (WGS) entry which is preliminary data.</text>
</comment>
<organism evidence="3 5">
    <name type="scientific">Paraburkholderia fungorum</name>
    <dbReference type="NCBI Taxonomy" id="134537"/>
    <lineage>
        <taxon>Bacteria</taxon>
        <taxon>Pseudomonadati</taxon>
        <taxon>Pseudomonadota</taxon>
        <taxon>Betaproteobacteria</taxon>
        <taxon>Burkholderiales</taxon>
        <taxon>Burkholderiaceae</taxon>
        <taxon>Paraburkholderia</taxon>
    </lineage>
</organism>
<dbReference type="GO" id="GO:0016747">
    <property type="term" value="F:acyltransferase activity, transferring groups other than amino-acyl groups"/>
    <property type="evidence" value="ECO:0007669"/>
    <property type="project" value="InterPro"/>
</dbReference>
<evidence type="ECO:0000313" key="2">
    <source>
        <dbReference type="EMBL" id="MBB6201474.1"/>
    </source>
</evidence>
<reference evidence="2 4" key="1">
    <citation type="submission" date="2020-08" db="EMBL/GenBank/DDBJ databases">
        <title>Genomic Encyclopedia of Type Strains, Phase IV (KMG-V): Genome sequencing to study the core and pangenomes of soil and plant-associated prokaryotes.</title>
        <authorList>
            <person name="Whitman W."/>
        </authorList>
    </citation>
    <scope>NUCLEOTIDE SEQUENCE [LARGE SCALE GENOMIC DNA]</scope>
    <source>
        <strain evidence="2 4">SEMIA 4013</strain>
    </source>
</reference>
<dbReference type="EMBL" id="JANSLM010000004">
    <property type="protein sequence ID" value="MDT8838821.1"/>
    <property type="molecule type" value="Genomic_DNA"/>
</dbReference>
<keyword evidence="2" id="KW-0689">Ribosomal protein</keyword>
<sequence length="157" mass="17616">MSAQEPVLTLRPALEADEHFLFELRKATMTEHLAQVGEPIDDAQHRARLRHRYDAARVICLGGAPVGLLKAYRTETEWVVVQLQIAPAHQGRGIGERALRTVLLAAQADVLPVTLKVLKGNPARRLYQRLGFDIVNEDEIQFHMRCMPHAPAQTQAE</sequence>
<dbReference type="RefSeq" id="WP_028195890.1">
    <property type="nucleotide sequence ID" value="NZ_CADFGE010000001.1"/>
</dbReference>
<accession>A0AAJ3XK83</accession>
<dbReference type="InterPro" id="IPR016181">
    <property type="entry name" value="Acyl_CoA_acyltransferase"/>
</dbReference>
<evidence type="ECO:0000259" key="1">
    <source>
        <dbReference type="PROSITE" id="PS51186"/>
    </source>
</evidence>
<gene>
    <name evidence="2" type="ORF">GGD69_002327</name>
    <name evidence="3" type="ORF">ParKJ_15495</name>
</gene>
<dbReference type="Proteomes" id="UP000518681">
    <property type="component" value="Unassembled WGS sequence"/>
</dbReference>
<protein>
    <submittedName>
        <fullName evidence="3">GNAT family N-acetyltransferase</fullName>
    </submittedName>
    <submittedName>
        <fullName evidence="2">Ribosomal protein S18 acetylase RimI-like enzyme</fullName>
    </submittedName>
</protein>
<evidence type="ECO:0000313" key="5">
    <source>
        <dbReference type="Proteomes" id="UP001246473"/>
    </source>
</evidence>
<dbReference type="AlphaFoldDB" id="A0AAJ3XK83"/>
<evidence type="ECO:0000313" key="3">
    <source>
        <dbReference type="EMBL" id="MDT8838821.1"/>
    </source>
</evidence>
<dbReference type="GO" id="GO:0005840">
    <property type="term" value="C:ribosome"/>
    <property type="evidence" value="ECO:0007669"/>
    <property type="project" value="UniProtKB-KW"/>
</dbReference>
<name>A0AAJ3XK83_9BURK</name>
<feature type="domain" description="N-acetyltransferase" evidence="1">
    <location>
        <begin position="8"/>
        <end position="149"/>
    </location>
</feature>
<evidence type="ECO:0000313" key="4">
    <source>
        <dbReference type="Proteomes" id="UP000518681"/>
    </source>
</evidence>
<proteinExistence type="predicted"/>
<dbReference type="SUPFAM" id="SSF55729">
    <property type="entry name" value="Acyl-CoA N-acyltransferases (Nat)"/>
    <property type="match status" value="1"/>
</dbReference>
<dbReference type="Gene3D" id="3.40.630.30">
    <property type="match status" value="1"/>
</dbReference>
<keyword evidence="2" id="KW-0687">Ribonucleoprotein</keyword>
<dbReference type="PROSITE" id="PS51186">
    <property type="entry name" value="GNAT"/>
    <property type="match status" value="1"/>
</dbReference>
<dbReference type="Proteomes" id="UP001246473">
    <property type="component" value="Unassembled WGS sequence"/>
</dbReference>
<dbReference type="EMBL" id="JACIIK010000004">
    <property type="protein sequence ID" value="MBB6201474.1"/>
    <property type="molecule type" value="Genomic_DNA"/>
</dbReference>
<reference evidence="3" key="2">
    <citation type="submission" date="2022-08" db="EMBL/GenBank/DDBJ databases">
        <authorList>
            <person name="Kim S.-J."/>
        </authorList>
    </citation>
    <scope>NUCLEOTIDE SEQUENCE</scope>
    <source>
        <strain evidence="3">KJ</strain>
    </source>
</reference>